<organism evidence="1 2">
    <name type="scientific">Striga hermonthica</name>
    <name type="common">Purple witchweed</name>
    <name type="synonym">Buchnera hermonthica</name>
    <dbReference type="NCBI Taxonomy" id="68872"/>
    <lineage>
        <taxon>Eukaryota</taxon>
        <taxon>Viridiplantae</taxon>
        <taxon>Streptophyta</taxon>
        <taxon>Embryophyta</taxon>
        <taxon>Tracheophyta</taxon>
        <taxon>Spermatophyta</taxon>
        <taxon>Magnoliopsida</taxon>
        <taxon>eudicotyledons</taxon>
        <taxon>Gunneridae</taxon>
        <taxon>Pentapetalae</taxon>
        <taxon>asterids</taxon>
        <taxon>lamiids</taxon>
        <taxon>Lamiales</taxon>
        <taxon>Orobanchaceae</taxon>
        <taxon>Buchnereae</taxon>
        <taxon>Striga</taxon>
    </lineage>
</organism>
<proteinExistence type="predicted"/>
<dbReference type="AlphaFoldDB" id="A0A9N7RBG6"/>
<comment type="caution">
    <text evidence="1">The sequence shown here is derived from an EMBL/GenBank/DDBJ whole genome shotgun (WGS) entry which is preliminary data.</text>
</comment>
<dbReference type="EMBL" id="CACSLK010023397">
    <property type="protein sequence ID" value="CAA0822394.1"/>
    <property type="molecule type" value="Genomic_DNA"/>
</dbReference>
<accession>A0A9N7RBG6</accession>
<dbReference type="PANTHER" id="PTHR34281:SF2">
    <property type="entry name" value="PROTEIN EARLY FLOWERING 3"/>
    <property type="match status" value="1"/>
</dbReference>
<dbReference type="Proteomes" id="UP001153555">
    <property type="component" value="Unassembled WGS sequence"/>
</dbReference>
<evidence type="ECO:0000313" key="1">
    <source>
        <dbReference type="EMBL" id="CAA0822394.1"/>
    </source>
</evidence>
<gene>
    <name evidence="1" type="ORF">SHERM_19868</name>
</gene>
<dbReference type="InterPro" id="IPR039319">
    <property type="entry name" value="ELF3-like"/>
</dbReference>
<dbReference type="PANTHER" id="PTHR34281">
    <property type="entry name" value="PROTEIN EARLY FLOWERING 3"/>
    <property type="match status" value="1"/>
</dbReference>
<keyword evidence="2" id="KW-1185">Reference proteome</keyword>
<dbReference type="GO" id="GO:2000028">
    <property type="term" value="P:regulation of photoperiodism, flowering"/>
    <property type="evidence" value="ECO:0007669"/>
    <property type="project" value="InterPro"/>
</dbReference>
<sequence>MEGVKDVGKEGPCFEEYNVPYQRSKSIAKLPRPASNGFSSFVSLASSSNVATSKQKVLPNSTGNYSHCSVGLISESSLRKSKPFILDLSNYERPNLTMKTLKYDNLDFVNIVEENSRTSENKTTSEDYIDGDNFSKVMLKSEALNDGIFERVKRKRCASVVDSLSQLFQGSRGCNKPAKIEWIMKESLKEKVSGNSDEKRDMVDSVEEGFVQGPHLTPDDVVRVIGQSLFHKARHTILDQQKIFSSQILELHRLIKVQRSMARSPEKLAEKSFNRNKPPIQFSLKSNVEEVYFSPMLATTPNGISSKNAKVVPPYILHPPIGNQWLVPIKSPSEGLVYKPYPRPYFSTSSIVFDNVIGQGYFCNYTMPPVNNASVEDIQSKEEPVEKDGLALFPMTPLGEMLKDENDSRNTGVVKVVPHNRKSAPESAARIFESLQEERRVLRLSSCT</sequence>
<evidence type="ECO:0008006" key="3">
    <source>
        <dbReference type="Google" id="ProtNLM"/>
    </source>
</evidence>
<dbReference type="OrthoDB" id="1939092at2759"/>
<name>A0A9N7RBG6_STRHE</name>
<evidence type="ECO:0000313" key="2">
    <source>
        <dbReference type="Proteomes" id="UP001153555"/>
    </source>
</evidence>
<protein>
    <recommendedName>
        <fullName evidence="3">Protein EARLY FLOWERING 3-like</fullName>
    </recommendedName>
</protein>
<reference evidence="1" key="1">
    <citation type="submission" date="2019-12" db="EMBL/GenBank/DDBJ databases">
        <authorList>
            <person name="Scholes J."/>
        </authorList>
    </citation>
    <scope>NUCLEOTIDE SEQUENCE</scope>
</reference>